<organism evidence="9 10">
    <name type="scientific">Acidianus infernus</name>
    <dbReference type="NCBI Taxonomy" id="12915"/>
    <lineage>
        <taxon>Archaea</taxon>
        <taxon>Thermoproteota</taxon>
        <taxon>Thermoprotei</taxon>
        <taxon>Sulfolobales</taxon>
        <taxon>Sulfolobaceae</taxon>
        <taxon>Acidianus</taxon>
    </lineage>
</organism>
<comment type="cofactor">
    <cofactor evidence="1 5">
        <name>FAD</name>
        <dbReference type="ChEBI" id="CHEBI:57692"/>
    </cofactor>
</comment>
<dbReference type="InterPro" id="IPR009100">
    <property type="entry name" value="AcylCoA_DH/oxidase_NM_dom_sf"/>
</dbReference>
<dbReference type="InterPro" id="IPR013786">
    <property type="entry name" value="AcylCoA_DH/ox_N"/>
</dbReference>
<dbReference type="InterPro" id="IPR006091">
    <property type="entry name" value="Acyl-CoA_Oxase/DH_mid-dom"/>
</dbReference>
<dbReference type="InterPro" id="IPR036250">
    <property type="entry name" value="AcylCo_DH-like_C"/>
</dbReference>
<evidence type="ECO:0000256" key="1">
    <source>
        <dbReference type="ARBA" id="ARBA00001974"/>
    </source>
</evidence>
<dbReference type="SUPFAM" id="SSF47203">
    <property type="entry name" value="Acyl-CoA dehydrogenase C-terminal domain-like"/>
    <property type="match status" value="1"/>
</dbReference>
<feature type="domain" description="Acyl-CoA dehydrogenase/oxidase N-terminal" evidence="8">
    <location>
        <begin position="6"/>
        <end position="118"/>
    </location>
</feature>
<dbReference type="SUPFAM" id="SSF56645">
    <property type="entry name" value="Acyl-CoA dehydrogenase NM domain-like"/>
    <property type="match status" value="1"/>
</dbReference>
<keyword evidence="5" id="KW-0560">Oxidoreductase</keyword>
<dbReference type="Gene3D" id="1.10.540.10">
    <property type="entry name" value="Acyl-CoA dehydrogenase/oxidase, N-terminal domain"/>
    <property type="match status" value="1"/>
</dbReference>
<dbReference type="InterPro" id="IPR046373">
    <property type="entry name" value="Acyl-CoA_Oxase/DH_mid-dom_sf"/>
</dbReference>
<dbReference type="InterPro" id="IPR009075">
    <property type="entry name" value="AcylCo_DH/oxidase_C"/>
</dbReference>
<comment type="caution">
    <text evidence="9">The sequence shown here is derived from an EMBL/GenBank/DDBJ whole genome shotgun (WGS) entry which is preliminary data.</text>
</comment>
<dbReference type="RefSeq" id="WP_155863251.1">
    <property type="nucleotide sequence ID" value="NZ_WFIY01000004.1"/>
</dbReference>
<dbReference type="Pfam" id="PF00441">
    <property type="entry name" value="Acyl-CoA_dh_1"/>
    <property type="match status" value="1"/>
</dbReference>
<dbReference type="Gene3D" id="1.20.140.10">
    <property type="entry name" value="Butyryl-CoA Dehydrogenase, subunit A, domain 3"/>
    <property type="match status" value="1"/>
</dbReference>
<reference evidence="9 10" key="1">
    <citation type="submission" date="2019-10" db="EMBL/GenBank/DDBJ databases">
        <title>Genome Sequences from Six Type Strain Members of the Archaeal Family Sulfolobaceae: Acidianus ambivalens, Acidianus infernus, Metallosphaera prunae, Stygiolobus azoricus, Sulfolobus metallicus, and Sulfurisphaera ohwakuensis.</title>
        <authorList>
            <person name="Counts J.A."/>
            <person name="Kelly R.M."/>
        </authorList>
    </citation>
    <scope>NUCLEOTIDE SEQUENCE [LARGE SCALE GENOMIC DNA]</scope>
    <source>
        <strain evidence="9 10">DSM 3191</strain>
    </source>
</reference>
<dbReference type="Pfam" id="PF02770">
    <property type="entry name" value="Acyl-CoA_dh_M"/>
    <property type="match status" value="1"/>
</dbReference>
<comment type="similarity">
    <text evidence="2 5">Belongs to the acyl-CoA dehydrogenase family.</text>
</comment>
<evidence type="ECO:0000259" key="7">
    <source>
        <dbReference type="Pfam" id="PF02770"/>
    </source>
</evidence>
<dbReference type="PANTHER" id="PTHR43884">
    <property type="entry name" value="ACYL-COA DEHYDROGENASE"/>
    <property type="match status" value="1"/>
</dbReference>
<keyword evidence="10" id="KW-1185">Reference proteome</keyword>
<dbReference type="PANTHER" id="PTHR43884:SF37">
    <property type="entry name" value="ACYL-COA DEHYDROGENASE"/>
    <property type="match status" value="1"/>
</dbReference>
<evidence type="ECO:0000256" key="2">
    <source>
        <dbReference type="ARBA" id="ARBA00009347"/>
    </source>
</evidence>
<keyword evidence="3 5" id="KW-0285">Flavoprotein</keyword>
<feature type="domain" description="Acyl-CoA oxidase/dehydrogenase middle" evidence="7">
    <location>
        <begin position="123"/>
        <end position="219"/>
    </location>
</feature>
<accession>A0A6A9QNS0</accession>
<dbReference type="AlphaFoldDB" id="A0A6A9QNS0"/>
<gene>
    <name evidence="9" type="ORF">D1867_06335</name>
</gene>
<dbReference type="GO" id="GO:0050660">
    <property type="term" value="F:flavin adenine dinucleotide binding"/>
    <property type="evidence" value="ECO:0007669"/>
    <property type="project" value="InterPro"/>
</dbReference>
<dbReference type="InterPro" id="IPR037069">
    <property type="entry name" value="AcylCoA_DH/ox_N_sf"/>
</dbReference>
<dbReference type="Proteomes" id="UP000440125">
    <property type="component" value="Unassembled WGS sequence"/>
</dbReference>
<dbReference type="Gene3D" id="2.40.110.10">
    <property type="entry name" value="Butyryl-CoA Dehydrogenase, subunit A, domain 2"/>
    <property type="match status" value="1"/>
</dbReference>
<evidence type="ECO:0000313" key="10">
    <source>
        <dbReference type="Proteomes" id="UP000440125"/>
    </source>
</evidence>
<evidence type="ECO:0000256" key="4">
    <source>
        <dbReference type="ARBA" id="ARBA00022827"/>
    </source>
</evidence>
<name>A0A6A9QNS0_ACIIN</name>
<feature type="domain" description="Acyl-CoA dehydrogenase/oxidase C-terminal" evidence="6">
    <location>
        <begin position="231"/>
        <end position="384"/>
    </location>
</feature>
<proteinExistence type="inferred from homology"/>
<dbReference type="GO" id="GO:0003995">
    <property type="term" value="F:acyl-CoA dehydrogenase activity"/>
    <property type="evidence" value="ECO:0007669"/>
    <property type="project" value="TreeGrafter"/>
</dbReference>
<evidence type="ECO:0000256" key="3">
    <source>
        <dbReference type="ARBA" id="ARBA00022630"/>
    </source>
</evidence>
<evidence type="ECO:0000259" key="8">
    <source>
        <dbReference type="Pfam" id="PF02771"/>
    </source>
</evidence>
<evidence type="ECO:0000313" key="9">
    <source>
        <dbReference type="EMBL" id="MUM64867.1"/>
    </source>
</evidence>
<dbReference type="Pfam" id="PF02771">
    <property type="entry name" value="Acyl-CoA_dh_N"/>
    <property type="match status" value="1"/>
</dbReference>
<sequence length="386" mass="42862">MDFEFSDEEKIFQENLRDYFSKSLRPRIREIDEKGIPKDFILDASRIGLWSLTFSEDVGGQHASFTLASIAAEEIARADFTMATAVFFLLENSWGYILDKYGSEELRKEVLPKVASGENFLGIASTEPSGGSDVANLKTSAKKEGEKYVINGEKAYISGVMEAKEMGGGHLTLVRTGGKGHKGISMLYVPINSEGITVSKIENMGRMGISTGIIKYDNVRIDEKFLVGEENKGFYYAMDGFNHARVLVASACIGSAEAILEEGLKYIKEREAFGVKLKDLQSIAFEAAELYTKLEIARLLVYKSAWLLDHEEKFKDEIPKFSAMAKLIAPQTAFEVIKSVMIWFGAYGYTKDALIESGMRGLMSYLVGAEGALNIMKLIISREILK</sequence>
<keyword evidence="4 5" id="KW-0274">FAD</keyword>
<evidence type="ECO:0000256" key="5">
    <source>
        <dbReference type="RuleBase" id="RU362125"/>
    </source>
</evidence>
<dbReference type="OrthoDB" id="275197at2157"/>
<protein>
    <submittedName>
        <fullName evidence="9">Acyl-CoA dehydrogenase</fullName>
    </submittedName>
</protein>
<evidence type="ECO:0000259" key="6">
    <source>
        <dbReference type="Pfam" id="PF00441"/>
    </source>
</evidence>
<dbReference type="EMBL" id="WFIY01000004">
    <property type="protein sequence ID" value="MUM64867.1"/>
    <property type="molecule type" value="Genomic_DNA"/>
</dbReference>